<proteinExistence type="predicted"/>
<protein>
    <submittedName>
        <fullName evidence="2">Uncharacterized protein</fullName>
    </submittedName>
</protein>
<name>A0AAX2GY50_9FLAO</name>
<dbReference type="AlphaFoldDB" id="A0AAX2GY50"/>
<feature type="transmembrane region" description="Helical" evidence="1">
    <location>
        <begin position="106"/>
        <end position="128"/>
    </location>
</feature>
<sequence>MNERYRKTLLLVGLSVLLLFLFGSLVGVVCWAGDVLQLIMLAWVGFAYGLALILGIVAIVLLSLLALWLLWLWVQIYRGKVLIERKERPFFPPIEQRNTVARRREMLWRIGILLGVVLVVILLSIVFYELYRLVGYITGIEAIVMVPVLFVGTFVYILTGIIGVVYLMRKLAVSEAPKRRKYGLLSDDN</sequence>
<evidence type="ECO:0000313" key="2">
    <source>
        <dbReference type="EMBL" id="SNV08948.1"/>
    </source>
</evidence>
<gene>
    <name evidence="2" type="ORF">SAMEA44541418_01100</name>
</gene>
<dbReference type="EMBL" id="LT906449">
    <property type="protein sequence ID" value="SNV08948.1"/>
    <property type="molecule type" value="Genomic_DNA"/>
</dbReference>
<evidence type="ECO:0000256" key="1">
    <source>
        <dbReference type="SAM" id="Phobius"/>
    </source>
</evidence>
<organism evidence="2 3">
    <name type="scientific">Capnocytophaga haemolytica</name>
    <dbReference type="NCBI Taxonomy" id="45243"/>
    <lineage>
        <taxon>Bacteria</taxon>
        <taxon>Pseudomonadati</taxon>
        <taxon>Bacteroidota</taxon>
        <taxon>Flavobacteriia</taxon>
        <taxon>Flavobacteriales</taxon>
        <taxon>Flavobacteriaceae</taxon>
        <taxon>Capnocytophaga</taxon>
    </lineage>
</organism>
<dbReference type="Proteomes" id="UP000215539">
    <property type="component" value="Chromosome 1"/>
</dbReference>
<keyword evidence="1" id="KW-0472">Membrane</keyword>
<evidence type="ECO:0000313" key="3">
    <source>
        <dbReference type="Proteomes" id="UP000215539"/>
    </source>
</evidence>
<reference evidence="2 3" key="1">
    <citation type="submission" date="2017-06" db="EMBL/GenBank/DDBJ databases">
        <authorList>
            <consortium name="Pathogen Informatics"/>
        </authorList>
    </citation>
    <scope>NUCLEOTIDE SEQUENCE [LARGE SCALE GENOMIC DNA]</scope>
    <source>
        <strain evidence="2 3">NCTC12947</strain>
    </source>
</reference>
<dbReference type="RefSeq" id="WP_143325033.1">
    <property type="nucleotide sequence ID" value="NZ_CP014227.1"/>
</dbReference>
<keyword evidence="1" id="KW-1133">Transmembrane helix</keyword>
<feature type="transmembrane region" description="Helical" evidence="1">
    <location>
        <begin position="148"/>
        <end position="168"/>
    </location>
</feature>
<accession>A0AAX2GY50</accession>
<feature type="transmembrane region" description="Helical" evidence="1">
    <location>
        <begin position="48"/>
        <end position="74"/>
    </location>
</feature>
<keyword evidence="1" id="KW-0812">Transmembrane</keyword>